<evidence type="ECO:0000313" key="2">
    <source>
        <dbReference type="Proteomes" id="UP000249464"/>
    </source>
</evidence>
<gene>
    <name evidence="1" type="primary">BQ5605_C002g01803</name>
    <name evidence="1" type="ORF">BQ5605_C002G01803</name>
</gene>
<name>A0A2X0LZX6_9BASI</name>
<dbReference type="Proteomes" id="UP000249464">
    <property type="component" value="Unassembled WGS sequence"/>
</dbReference>
<reference evidence="1 2" key="1">
    <citation type="submission" date="2016-11" db="EMBL/GenBank/DDBJ databases">
        <authorList>
            <person name="Jaros S."/>
            <person name="Januszkiewicz K."/>
            <person name="Wedrychowicz H."/>
        </authorList>
    </citation>
    <scope>NUCLEOTIDE SEQUENCE [LARGE SCALE GENOMIC DNA]</scope>
</reference>
<dbReference type="AlphaFoldDB" id="A0A2X0LZX6"/>
<protein>
    <submittedName>
        <fullName evidence="1">BQ5605_C002g01803 protein</fullName>
    </submittedName>
</protein>
<keyword evidence="2" id="KW-1185">Reference proteome</keyword>
<sequence length="64" mass="7441">MAPSYIDSKGNLHDEAPWHHQVLVFVQEAWLALWLFLSTLINVSPHSSRYPNVCWPKLWRAPAD</sequence>
<evidence type="ECO:0000313" key="1">
    <source>
        <dbReference type="EMBL" id="SGY35798.1"/>
    </source>
</evidence>
<organism evidence="1 2">
    <name type="scientific">Microbotryum silenes-dioicae</name>
    <dbReference type="NCBI Taxonomy" id="796604"/>
    <lineage>
        <taxon>Eukaryota</taxon>
        <taxon>Fungi</taxon>
        <taxon>Dikarya</taxon>
        <taxon>Basidiomycota</taxon>
        <taxon>Pucciniomycotina</taxon>
        <taxon>Microbotryomycetes</taxon>
        <taxon>Microbotryales</taxon>
        <taxon>Microbotryaceae</taxon>
        <taxon>Microbotryum</taxon>
    </lineage>
</organism>
<dbReference type="EMBL" id="FQNC01000041">
    <property type="protein sequence ID" value="SGY35798.1"/>
    <property type="molecule type" value="Genomic_DNA"/>
</dbReference>
<accession>A0A2X0LZX6</accession>
<proteinExistence type="predicted"/>